<dbReference type="InterPro" id="IPR052178">
    <property type="entry name" value="Sec_Metab_Biosynth_SDR"/>
</dbReference>
<dbReference type="InterPro" id="IPR036291">
    <property type="entry name" value="NAD(P)-bd_dom_sf"/>
</dbReference>
<accession>A0A9P3L931</accession>
<dbReference type="EMBL" id="BPQB01000002">
    <property type="protein sequence ID" value="GJE85302.1"/>
    <property type="molecule type" value="Genomic_DNA"/>
</dbReference>
<dbReference type="Proteomes" id="UP000703269">
    <property type="component" value="Unassembled WGS sequence"/>
</dbReference>
<dbReference type="Gene3D" id="3.40.50.720">
    <property type="entry name" value="NAD(P)-binding Rossmann-like Domain"/>
    <property type="match status" value="1"/>
</dbReference>
<dbReference type="PANTHER" id="PTHR43618">
    <property type="entry name" value="7-ALPHA-HYDROXYSTEROID DEHYDROGENASE"/>
    <property type="match status" value="1"/>
</dbReference>
<evidence type="ECO:0000313" key="5">
    <source>
        <dbReference type="Proteomes" id="UP000703269"/>
    </source>
</evidence>
<evidence type="ECO:0000313" key="4">
    <source>
        <dbReference type="EMBL" id="GJE85302.1"/>
    </source>
</evidence>
<dbReference type="OrthoDB" id="3819888at2759"/>
<dbReference type="PANTHER" id="PTHR43618:SF4">
    <property type="entry name" value="SHORT CHAIN DEHYDROGENASE_REDUCTASE FAMILY (AFU_ORTHOLOGUE AFUA_7G04540)"/>
    <property type="match status" value="1"/>
</dbReference>
<name>A0A9P3L931_9APHY</name>
<evidence type="ECO:0000256" key="1">
    <source>
        <dbReference type="ARBA" id="ARBA00006484"/>
    </source>
</evidence>
<proteinExistence type="inferred from homology"/>
<dbReference type="GO" id="GO:0016491">
    <property type="term" value="F:oxidoreductase activity"/>
    <property type="evidence" value="ECO:0007669"/>
    <property type="project" value="UniProtKB-KW"/>
</dbReference>
<keyword evidence="5" id="KW-1185">Reference proteome</keyword>
<comment type="caution">
    <text evidence="4">The sequence shown here is derived from an EMBL/GenBank/DDBJ whole genome shotgun (WGS) entry which is preliminary data.</text>
</comment>
<keyword evidence="2" id="KW-0521">NADP</keyword>
<keyword evidence="3" id="KW-0560">Oxidoreductase</keyword>
<evidence type="ECO:0000256" key="3">
    <source>
        <dbReference type="ARBA" id="ARBA00023002"/>
    </source>
</evidence>
<protein>
    <submittedName>
        <fullName evidence="4">SDR family oxidoreductase</fullName>
    </submittedName>
</protein>
<organism evidence="4 5">
    <name type="scientific">Phanerochaete sordida</name>
    <dbReference type="NCBI Taxonomy" id="48140"/>
    <lineage>
        <taxon>Eukaryota</taxon>
        <taxon>Fungi</taxon>
        <taxon>Dikarya</taxon>
        <taxon>Basidiomycota</taxon>
        <taxon>Agaricomycotina</taxon>
        <taxon>Agaricomycetes</taxon>
        <taxon>Polyporales</taxon>
        <taxon>Phanerochaetaceae</taxon>
        <taxon>Phanerochaete</taxon>
    </lineage>
</organism>
<gene>
    <name evidence="4" type="ORF">PsYK624_013810</name>
</gene>
<reference evidence="4 5" key="1">
    <citation type="submission" date="2021-08" db="EMBL/GenBank/DDBJ databases">
        <title>Draft Genome Sequence of Phanerochaete sordida strain YK-624.</title>
        <authorList>
            <person name="Mori T."/>
            <person name="Dohra H."/>
            <person name="Suzuki T."/>
            <person name="Kawagishi H."/>
            <person name="Hirai H."/>
        </authorList>
    </citation>
    <scope>NUCLEOTIDE SEQUENCE [LARGE SCALE GENOMIC DNA]</scope>
    <source>
        <strain evidence="4 5">YK-624</strain>
    </source>
</reference>
<dbReference type="CDD" id="cd05233">
    <property type="entry name" value="SDR_c"/>
    <property type="match status" value="1"/>
</dbReference>
<dbReference type="AlphaFoldDB" id="A0A9P3L931"/>
<evidence type="ECO:0000256" key="2">
    <source>
        <dbReference type="ARBA" id="ARBA00022857"/>
    </source>
</evidence>
<dbReference type="SUPFAM" id="SSF51735">
    <property type="entry name" value="NAD(P)-binding Rossmann-fold domains"/>
    <property type="match status" value="1"/>
</dbReference>
<comment type="similarity">
    <text evidence="1">Belongs to the short-chain dehydrogenases/reductases (SDR) family.</text>
</comment>
<sequence length="320" mass="34436">MAEQILNEVHVSNMFDLRGVVAVVTGGGSGIGLMISSTLVSNGATVFIIGPVQADLDRICKAYNDAAERSGRHGKMHGIEGDVSKKSEAIRLAEEVGKRVPHITVLFNNAGVSEGRFQRPLEVTAEAFQRAYFNDLKEETFDKVIHTNAVGPYWLTFAFLPLLEKWKASGYRGLGGKRFAPQVIMTSSMNGWTKDPATSGFSFPYMYSKSALGHATSTLAHELLPLGVRVNGIAPGLFLTEMSAPGTSDDLGVSRLTDLGKFRFQVPCAQPPPDDGSKPLNAGSRTDVGALALFLISNWFVNGETVLIDGGTMLLHPSSY</sequence>
<dbReference type="InterPro" id="IPR002347">
    <property type="entry name" value="SDR_fam"/>
</dbReference>
<dbReference type="Pfam" id="PF00106">
    <property type="entry name" value="adh_short"/>
    <property type="match status" value="1"/>
</dbReference>
<dbReference type="PRINTS" id="PR00081">
    <property type="entry name" value="GDHRDH"/>
</dbReference>